<dbReference type="AlphaFoldDB" id="W7UVF8"/>
<evidence type="ECO:0008006" key="3">
    <source>
        <dbReference type="Google" id="ProtNLM"/>
    </source>
</evidence>
<keyword evidence="2" id="KW-1185">Reference proteome</keyword>
<dbReference type="PATRIC" id="fig|1341157.4.peg.2293"/>
<accession>W7UVF8</accession>
<name>W7UVF8_RUMFL</name>
<comment type="caution">
    <text evidence="1">The sequence shown here is derived from an EMBL/GenBank/DDBJ whole genome shotgun (WGS) entry which is preliminary data.</text>
</comment>
<protein>
    <recommendedName>
        <fullName evidence="3">Lipoprotein</fullName>
    </recommendedName>
</protein>
<reference evidence="1 2" key="1">
    <citation type="journal article" date="2014" name="PLoS ONE">
        <title>Rumen cellulosomics: divergent fiber-degrading strategies revealed by comparative genome-wide analysis of six ruminococcal strains.</title>
        <authorList>
            <person name="Dassa B."/>
            <person name="Borovok I."/>
            <person name="Ruimy-Israeli V."/>
            <person name="Lamed R."/>
            <person name="Flint H.J."/>
            <person name="Duncan S.H."/>
            <person name="Henrissat B."/>
            <person name="Coutinho P."/>
            <person name="Morrison M."/>
            <person name="Mosoni P."/>
            <person name="Yeoman C.J."/>
            <person name="White B.A."/>
            <person name="Bayer E.A."/>
        </authorList>
    </citation>
    <scope>NUCLEOTIDE SEQUENCE [LARGE SCALE GENOMIC DNA]</scope>
    <source>
        <strain evidence="1 2">007c</strain>
    </source>
</reference>
<organism evidence="1 2">
    <name type="scientific">Ruminococcus flavefaciens 007c</name>
    <dbReference type="NCBI Taxonomy" id="1341157"/>
    <lineage>
        <taxon>Bacteria</taxon>
        <taxon>Bacillati</taxon>
        <taxon>Bacillota</taxon>
        <taxon>Clostridia</taxon>
        <taxon>Eubacteriales</taxon>
        <taxon>Oscillospiraceae</taxon>
        <taxon>Ruminococcus</taxon>
    </lineage>
</organism>
<sequence length="245" mass="25895">MKIKGSLAVILAAVTVCGGAVSCSSKNKSTKAEKNTAAVEEETEATTAPVPGVDFSEAVEPASGDAYLAIVDANWEKQYLGKADPANQLAYKAGTAHIEGNGDYTVSVTADSTAFQYLATGDSKGTYKVNGIGFAAVIINDGEKQFPNAIITVKSIKVDGREIELKKKGYTNTEAEAVRSNIFNEWISDDSLPGDARTAEGALFTNYDMNTPSELNDGSYSAQIVSSEDFKDWTTVEVGFTVSGL</sequence>
<dbReference type="PROSITE" id="PS51257">
    <property type="entry name" value="PROKAR_LIPOPROTEIN"/>
    <property type="match status" value="1"/>
</dbReference>
<dbReference type="OrthoDB" id="1818847at2"/>
<dbReference type="RefSeq" id="WP_019680033.1">
    <property type="nucleotide sequence ID" value="NZ_ATAX01000028.1"/>
</dbReference>
<dbReference type="Proteomes" id="UP000019365">
    <property type="component" value="Unassembled WGS sequence"/>
</dbReference>
<dbReference type="eggNOG" id="ENOG50303S5">
    <property type="taxonomic scope" value="Bacteria"/>
</dbReference>
<dbReference type="EMBL" id="ATAX01000028">
    <property type="protein sequence ID" value="EWM52820.1"/>
    <property type="molecule type" value="Genomic_DNA"/>
</dbReference>
<evidence type="ECO:0000313" key="1">
    <source>
        <dbReference type="EMBL" id="EWM52820.1"/>
    </source>
</evidence>
<gene>
    <name evidence="1" type="ORF">RF007C_14495</name>
</gene>
<proteinExistence type="predicted"/>
<evidence type="ECO:0000313" key="2">
    <source>
        <dbReference type="Proteomes" id="UP000019365"/>
    </source>
</evidence>